<keyword evidence="4 6" id="KW-0808">Transferase</keyword>
<evidence type="ECO:0000256" key="5">
    <source>
        <dbReference type="ARBA" id="ARBA00022691"/>
    </source>
</evidence>
<protein>
    <recommendedName>
        <fullName evidence="6">Ribosomal RNA small subunit methyltransferase I</fullName>
        <ecNumber evidence="6">2.1.1.198</ecNumber>
    </recommendedName>
    <alternativeName>
        <fullName evidence="6">16S rRNA 2'-O-ribose C1402 methyltransferase</fullName>
    </alternativeName>
    <alternativeName>
        <fullName evidence="6">rRNA (cytidine-2'-O-)-methyltransferase RsmI</fullName>
    </alternativeName>
</protein>
<dbReference type="InterPro" id="IPR018063">
    <property type="entry name" value="SAM_MeTrfase_RsmI_CS"/>
</dbReference>
<dbReference type="Gene3D" id="3.40.1010.10">
    <property type="entry name" value="Cobalt-precorrin-4 Transmethylase, Domain 1"/>
    <property type="match status" value="1"/>
</dbReference>
<gene>
    <name evidence="6 9" type="primary">rsmI</name>
    <name evidence="9" type="ORF">CF386_02155</name>
</gene>
<dbReference type="EMBL" id="CP022355">
    <property type="protein sequence ID" value="ASK78835.1"/>
    <property type="molecule type" value="Genomic_DNA"/>
</dbReference>
<dbReference type="InterPro" id="IPR053910">
    <property type="entry name" value="RsmI_HTH"/>
</dbReference>
<dbReference type="NCBIfam" id="TIGR00096">
    <property type="entry name" value="16S rRNA (cytidine(1402)-2'-O)-methyltransferase"/>
    <property type="match status" value="1"/>
</dbReference>
<dbReference type="SUPFAM" id="SSF53790">
    <property type="entry name" value="Tetrapyrrole methylase"/>
    <property type="match status" value="1"/>
</dbReference>
<dbReference type="FunFam" id="3.30.950.10:FF:000002">
    <property type="entry name" value="Ribosomal RNA small subunit methyltransferase I"/>
    <property type="match status" value="1"/>
</dbReference>
<comment type="subcellular location">
    <subcellularLocation>
        <location evidence="6">Cytoplasm</location>
    </subcellularLocation>
</comment>
<feature type="domain" description="RsmI HTH" evidence="8">
    <location>
        <begin position="244"/>
        <end position="284"/>
    </location>
</feature>
<dbReference type="Proteomes" id="UP000242175">
    <property type="component" value="Chromosome large"/>
</dbReference>
<dbReference type="EC" id="2.1.1.198" evidence="6"/>
<name>A0A220VEP3_9GAMM</name>
<dbReference type="InterPro" id="IPR008189">
    <property type="entry name" value="rRNA_ssu_MeTfrase_I"/>
</dbReference>
<dbReference type="CDD" id="cd11648">
    <property type="entry name" value="RsmI"/>
    <property type="match status" value="1"/>
</dbReference>
<dbReference type="HAMAP" id="MF_01877">
    <property type="entry name" value="16SrRNA_methyltr_I"/>
    <property type="match status" value="1"/>
</dbReference>
<dbReference type="GO" id="GO:0070677">
    <property type="term" value="F:rRNA (cytosine-2'-O-)-methyltransferase activity"/>
    <property type="evidence" value="ECO:0007669"/>
    <property type="project" value="UniProtKB-UniRule"/>
</dbReference>
<evidence type="ECO:0000259" key="8">
    <source>
        <dbReference type="Pfam" id="PF23016"/>
    </source>
</evidence>
<evidence type="ECO:0000313" key="9">
    <source>
        <dbReference type="EMBL" id="ASK78835.1"/>
    </source>
</evidence>
<comment type="function">
    <text evidence="6">Catalyzes the 2'-O-methylation of the ribose of cytidine 1402 (C1402) in 16S rRNA.</text>
</comment>
<dbReference type="PANTHER" id="PTHR46111">
    <property type="entry name" value="RIBOSOMAL RNA SMALL SUBUNIT METHYLTRANSFERASE I"/>
    <property type="match status" value="1"/>
</dbReference>
<keyword evidence="5 6" id="KW-0949">S-adenosyl-L-methionine</keyword>
<evidence type="ECO:0000259" key="7">
    <source>
        <dbReference type="Pfam" id="PF00590"/>
    </source>
</evidence>
<evidence type="ECO:0000256" key="3">
    <source>
        <dbReference type="ARBA" id="ARBA00022603"/>
    </source>
</evidence>
<dbReference type="PANTHER" id="PTHR46111:SF1">
    <property type="entry name" value="RIBOSOMAL RNA SMALL SUBUNIT METHYLTRANSFERASE I"/>
    <property type="match status" value="1"/>
</dbReference>
<dbReference type="GO" id="GO:0005737">
    <property type="term" value="C:cytoplasm"/>
    <property type="evidence" value="ECO:0007669"/>
    <property type="project" value="UniProtKB-SubCell"/>
</dbReference>
<keyword evidence="3 6" id="KW-0489">Methyltransferase</keyword>
<proteinExistence type="inferred from homology"/>
<organism evidence="9 10">
    <name type="scientific">Paraphotobacterium marinum</name>
    <dbReference type="NCBI Taxonomy" id="1755811"/>
    <lineage>
        <taxon>Bacteria</taxon>
        <taxon>Pseudomonadati</taxon>
        <taxon>Pseudomonadota</taxon>
        <taxon>Gammaproteobacteria</taxon>
        <taxon>Vibrionales</taxon>
        <taxon>Vibrionaceae</taxon>
        <taxon>Paraphotobacterium</taxon>
    </lineage>
</organism>
<reference evidence="9 10" key="1">
    <citation type="journal article" date="2016" name="Int. J. Syst. Evol. Microbiol.">
        <title>Paraphotobacterium marinum gen. nov., sp. nov., a member of the family Vibrionaceae, isolated from surface seawater.</title>
        <authorList>
            <person name="Huang Z."/>
            <person name="Dong C."/>
            <person name="Shao Z."/>
        </authorList>
    </citation>
    <scope>NUCLEOTIDE SEQUENCE [LARGE SCALE GENOMIC DNA]</scope>
    <source>
        <strain evidence="9 10">NSCS20N07D</strain>
    </source>
</reference>
<comment type="catalytic activity">
    <reaction evidence="6">
        <text>cytidine(1402) in 16S rRNA + S-adenosyl-L-methionine = 2'-O-methylcytidine(1402) in 16S rRNA + S-adenosyl-L-homocysteine + H(+)</text>
        <dbReference type="Rhea" id="RHEA:42924"/>
        <dbReference type="Rhea" id="RHEA-COMP:10285"/>
        <dbReference type="Rhea" id="RHEA-COMP:10286"/>
        <dbReference type="ChEBI" id="CHEBI:15378"/>
        <dbReference type="ChEBI" id="CHEBI:57856"/>
        <dbReference type="ChEBI" id="CHEBI:59789"/>
        <dbReference type="ChEBI" id="CHEBI:74495"/>
        <dbReference type="ChEBI" id="CHEBI:82748"/>
        <dbReference type="EC" id="2.1.1.198"/>
    </reaction>
</comment>
<dbReference type="PIRSF" id="PIRSF005917">
    <property type="entry name" value="MTase_YraL"/>
    <property type="match status" value="1"/>
</dbReference>
<evidence type="ECO:0000256" key="2">
    <source>
        <dbReference type="ARBA" id="ARBA00022552"/>
    </source>
</evidence>
<dbReference type="PROSITE" id="PS01296">
    <property type="entry name" value="RSMI"/>
    <property type="match status" value="1"/>
</dbReference>
<dbReference type="Pfam" id="PF00590">
    <property type="entry name" value="TP_methylase"/>
    <property type="match status" value="1"/>
</dbReference>
<feature type="domain" description="Tetrapyrrole methylase" evidence="7">
    <location>
        <begin position="11"/>
        <end position="209"/>
    </location>
</feature>
<evidence type="ECO:0000313" key="10">
    <source>
        <dbReference type="Proteomes" id="UP000242175"/>
    </source>
</evidence>
<sequence>MTDINNQTTGKLFIVPTPIGNLGDITNRALTVLKNVDLIIAEDTRVTKYLLSNYSIKKDVISFHNYNEKDKTKLIIDKLKQEINIALVSDAGTPLINDPGYFLVSECKKVNIDVVPLPGPCALITALSGSGMTTDKFSFLGFFPQKKINRTKILNEIAQCPFTTIFYESPHRIMNTVTDIHNVLDGERYIVLARELTKKFESIKRLKSKDVINWLNSDENNKKGEFVLLIEGYQGKEDDNFDIPDRVKRTFNILKSQCSLKQAVNLTAEIHEIKKNNLYKWALSINNKI</sequence>
<dbReference type="InterPro" id="IPR014777">
    <property type="entry name" value="4pyrrole_Mease_sub1"/>
</dbReference>
<keyword evidence="1 6" id="KW-0963">Cytoplasm</keyword>
<evidence type="ECO:0000256" key="1">
    <source>
        <dbReference type="ARBA" id="ARBA00022490"/>
    </source>
</evidence>
<dbReference type="InterPro" id="IPR014776">
    <property type="entry name" value="4pyrrole_Mease_sub2"/>
</dbReference>
<dbReference type="AlphaFoldDB" id="A0A220VEP3"/>
<dbReference type="InterPro" id="IPR000878">
    <property type="entry name" value="4pyrrol_Mease"/>
</dbReference>
<dbReference type="KEGG" id="pmai:CF386_02155"/>
<accession>A0A220VEP3</accession>
<dbReference type="InterPro" id="IPR035996">
    <property type="entry name" value="4pyrrol_Methylase_sf"/>
</dbReference>
<dbReference type="Pfam" id="PF23016">
    <property type="entry name" value="RsmI_C"/>
    <property type="match status" value="1"/>
</dbReference>
<evidence type="ECO:0000256" key="4">
    <source>
        <dbReference type="ARBA" id="ARBA00022679"/>
    </source>
</evidence>
<dbReference type="OrthoDB" id="9809084at2"/>
<dbReference type="FunFam" id="3.40.1010.10:FF:000007">
    <property type="entry name" value="Ribosomal RNA small subunit methyltransferase I"/>
    <property type="match status" value="1"/>
</dbReference>
<dbReference type="Gene3D" id="3.30.950.10">
    <property type="entry name" value="Methyltransferase, Cobalt-precorrin-4 Transmethylase, Domain 2"/>
    <property type="match status" value="1"/>
</dbReference>
<keyword evidence="10" id="KW-1185">Reference proteome</keyword>
<keyword evidence="2 6" id="KW-0698">rRNA processing</keyword>
<evidence type="ECO:0000256" key="6">
    <source>
        <dbReference type="HAMAP-Rule" id="MF_01877"/>
    </source>
</evidence>
<comment type="similarity">
    <text evidence="6">Belongs to the methyltransferase superfamily. RsmI family.</text>
</comment>
<dbReference type="RefSeq" id="WP_089073743.1">
    <property type="nucleotide sequence ID" value="NZ_CBCSAM010000005.1"/>
</dbReference>